<accession>A0A820PLD2</accession>
<gene>
    <name evidence="1" type="ORF">KXQ929_LOCUS51467</name>
</gene>
<organism evidence="1 2">
    <name type="scientific">Adineta steineri</name>
    <dbReference type="NCBI Taxonomy" id="433720"/>
    <lineage>
        <taxon>Eukaryota</taxon>
        <taxon>Metazoa</taxon>
        <taxon>Spiralia</taxon>
        <taxon>Gnathifera</taxon>
        <taxon>Rotifera</taxon>
        <taxon>Eurotatoria</taxon>
        <taxon>Bdelloidea</taxon>
        <taxon>Adinetida</taxon>
        <taxon>Adinetidae</taxon>
        <taxon>Adineta</taxon>
    </lineage>
</organism>
<protein>
    <submittedName>
        <fullName evidence="1">Uncharacterized protein</fullName>
    </submittedName>
</protein>
<feature type="non-terminal residue" evidence="1">
    <location>
        <position position="134"/>
    </location>
</feature>
<proteinExistence type="predicted"/>
<dbReference type="Proteomes" id="UP000663868">
    <property type="component" value="Unassembled WGS sequence"/>
</dbReference>
<sequence length="134" mass="15567">EMMAEVFVQCGNFIMTPKQLTRLGNDTESSDLLPKCVIQFWKPIIQLIIQDTSLISLIIDKILNFISDYYQLTSNDYSIIDQQRIGWIFYLIEQPTIKLDLSSVFIRLVRILQPWFAESLSQMVVRMADNNNGT</sequence>
<evidence type="ECO:0000313" key="2">
    <source>
        <dbReference type="Proteomes" id="UP000663868"/>
    </source>
</evidence>
<comment type="caution">
    <text evidence="1">The sequence shown here is derived from an EMBL/GenBank/DDBJ whole genome shotgun (WGS) entry which is preliminary data.</text>
</comment>
<evidence type="ECO:0000313" key="1">
    <source>
        <dbReference type="EMBL" id="CAF4408927.1"/>
    </source>
</evidence>
<dbReference type="AlphaFoldDB" id="A0A820PLD2"/>
<feature type="non-terminal residue" evidence="1">
    <location>
        <position position="1"/>
    </location>
</feature>
<dbReference type="EMBL" id="CAJOBB010025498">
    <property type="protein sequence ID" value="CAF4408927.1"/>
    <property type="molecule type" value="Genomic_DNA"/>
</dbReference>
<name>A0A820PLD2_9BILA</name>
<reference evidence="1" key="1">
    <citation type="submission" date="2021-02" db="EMBL/GenBank/DDBJ databases">
        <authorList>
            <person name="Nowell W R."/>
        </authorList>
    </citation>
    <scope>NUCLEOTIDE SEQUENCE</scope>
</reference>